<evidence type="ECO:0000256" key="1">
    <source>
        <dbReference type="ARBA" id="ARBA00022801"/>
    </source>
</evidence>
<dbReference type="GO" id="GO:0016787">
    <property type="term" value="F:hydrolase activity"/>
    <property type="evidence" value="ECO:0007669"/>
    <property type="project" value="UniProtKB-KW"/>
</dbReference>
<dbReference type="PANTHER" id="PTHR48081:SF18">
    <property type="entry name" value="ALPHA_BETA HYDROLASE FOLD-3 DOMAIN-CONTAINING PROTEIN"/>
    <property type="match status" value="1"/>
</dbReference>
<dbReference type="InterPro" id="IPR050300">
    <property type="entry name" value="GDXG_lipolytic_enzyme"/>
</dbReference>
<dbReference type="PANTHER" id="PTHR48081">
    <property type="entry name" value="AB HYDROLASE SUPERFAMILY PROTEIN C4A8.06C"/>
    <property type="match status" value="1"/>
</dbReference>
<dbReference type="Pfam" id="PF07859">
    <property type="entry name" value="Abhydrolase_3"/>
    <property type="match status" value="1"/>
</dbReference>
<dbReference type="SUPFAM" id="SSF53474">
    <property type="entry name" value="alpha/beta-Hydrolases"/>
    <property type="match status" value="1"/>
</dbReference>
<name>A0A2I2F6Y3_ASPCN</name>
<dbReference type="InterPro" id="IPR029058">
    <property type="entry name" value="AB_hydrolase_fold"/>
</dbReference>
<evidence type="ECO:0000313" key="3">
    <source>
        <dbReference type="EMBL" id="PLB36395.1"/>
    </source>
</evidence>
<evidence type="ECO:0000313" key="4">
    <source>
        <dbReference type="Proteomes" id="UP000234585"/>
    </source>
</evidence>
<dbReference type="GeneID" id="36524835"/>
<accession>A0A2I2F6Y3</accession>
<dbReference type="STRING" id="41067.A0A2I2F6Y3"/>
<dbReference type="EMBL" id="KZ559152">
    <property type="protein sequence ID" value="PLB36395.1"/>
    <property type="molecule type" value="Genomic_DNA"/>
</dbReference>
<gene>
    <name evidence="3" type="ORF">BDW47DRAFT_132849</name>
</gene>
<reference evidence="3 4" key="1">
    <citation type="submission" date="2017-12" db="EMBL/GenBank/DDBJ databases">
        <authorList>
            <consortium name="DOE Joint Genome Institute"/>
            <person name="Haridas S."/>
            <person name="Kjaerbolling I."/>
            <person name="Vesth T.C."/>
            <person name="Frisvad J.C."/>
            <person name="Nybo J.L."/>
            <person name="Theobald S."/>
            <person name="Kuo A."/>
            <person name="Bowyer P."/>
            <person name="Matsuda Y."/>
            <person name="Mondo S."/>
            <person name="Lyhne E.K."/>
            <person name="Kogle M.E."/>
            <person name="Clum A."/>
            <person name="Lipzen A."/>
            <person name="Salamov A."/>
            <person name="Ngan C.Y."/>
            <person name="Daum C."/>
            <person name="Chiniquy J."/>
            <person name="Barry K."/>
            <person name="LaButti K."/>
            <person name="Simmons B.A."/>
            <person name="Magnuson J.K."/>
            <person name="Mortensen U.H."/>
            <person name="Larsen T.O."/>
            <person name="Grigoriev I.V."/>
            <person name="Baker S.E."/>
            <person name="Andersen M.R."/>
            <person name="Nordberg H.P."/>
            <person name="Cantor M.N."/>
            <person name="Hua S.X."/>
        </authorList>
    </citation>
    <scope>NUCLEOTIDE SEQUENCE [LARGE SCALE GENOMIC DNA]</scope>
    <source>
        <strain evidence="3 4">CBS 102.13</strain>
    </source>
</reference>
<dbReference type="Gene3D" id="3.40.50.1820">
    <property type="entry name" value="alpha/beta hydrolase"/>
    <property type="match status" value="1"/>
</dbReference>
<sequence length="388" mass="42723">MGLLSISDIVSLAWRVPLLVIHLTARFTSLCLSRGEASLLNWRQKLALAYLHAFEASLTKKQQALHLRKPLTGPRIENYCRKHRLEHKAISLDNVTLGDKHSIPAPILHFVTAPNSQPDGPTILYSHGGGYHNPIRAEAHIPFLLRCAAACHAKQVIFLEYALSPEHQYPSQLVQAVASLRFLLEDEGIEVKDLIIGGDSAGGNLTACLLAHITHPSPHAPPLDLNGGQFKAVLLVSPWVAMSAIEERDVRAEARHDHLTLDRVTQFTDLYNPVLDDVWCNPFEAEGSLALWKRLFPGGGERAVCRRAILAVGTGEVIFDSCVGFGRDFLGGETVRVDGQGDLDRIKESDFVLAVAPGDTHVQPAIDSVMRYHDGRMMRAILAFLENC</sequence>
<evidence type="ECO:0000259" key="2">
    <source>
        <dbReference type="Pfam" id="PF07859"/>
    </source>
</evidence>
<dbReference type="InterPro" id="IPR013094">
    <property type="entry name" value="AB_hydrolase_3"/>
</dbReference>
<protein>
    <submittedName>
        <fullName evidence="3">Lipase/thioesterase</fullName>
    </submittedName>
</protein>
<dbReference type="RefSeq" id="XP_024670407.1">
    <property type="nucleotide sequence ID" value="XM_024817675.1"/>
</dbReference>
<proteinExistence type="predicted"/>
<keyword evidence="1" id="KW-0378">Hydrolase</keyword>
<dbReference type="AlphaFoldDB" id="A0A2I2F6Y3"/>
<organism evidence="3 4">
    <name type="scientific">Aspergillus candidus</name>
    <dbReference type="NCBI Taxonomy" id="41067"/>
    <lineage>
        <taxon>Eukaryota</taxon>
        <taxon>Fungi</taxon>
        <taxon>Dikarya</taxon>
        <taxon>Ascomycota</taxon>
        <taxon>Pezizomycotina</taxon>
        <taxon>Eurotiomycetes</taxon>
        <taxon>Eurotiomycetidae</taxon>
        <taxon>Eurotiales</taxon>
        <taxon>Aspergillaceae</taxon>
        <taxon>Aspergillus</taxon>
        <taxon>Aspergillus subgen. Circumdati</taxon>
    </lineage>
</organism>
<keyword evidence="4" id="KW-1185">Reference proteome</keyword>
<dbReference type="Proteomes" id="UP000234585">
    <property type="component" value="Unassembled WGS sequence"/>
</dbReference>
<feature type="domain" description="Alpha/beta hydrolase fold-3" evidence="2">
    <location>
        <begin position="123"/>
        <end position="295"/>
    </location>
</feature>
<dbReference type="OrthoDB" id="2152029at2759"/>